<dbReference type="InterPro" id="IPR036505">
    <property type="entry name" value="Amidase/PGRP_sf"/>
</dbReference>
<dbReference type="GO" id="GO:0008270">
    <property type="term" value="F:zinc ion binding"/>
    <property type="evidence" value="ECO:0007669"/>
    <property type="project" value="InterPro"/>
</dbReference>
<protein>
    <submittedName>
        <fullName evidence="3">N-acetylmuramoyl-L-alanine amidase</fullName>
    </submittedName>
</protein>
<dbReference type="SUPFAM" id="SSF55846">
    <property type="entry name" value="N-acetylmuramoyl-L-alanine amidase-like"/>
    <property type="match status" value="1"/>
</dbReference>
<proteinExistence type="inferred from homology"/>
<dbReference type="GO" id="GO:0008745">
    <property type="term" value="F:N-acetylmuramoyl-L-alanine amidase activity"/>
    <property type="evidence" value="ECO:0007669"/>
    <property type="project" value="InterPro"/>
</dbReference>
<dbReference type="AlphaFoldDB" id="A0A5C6FDZ4"/>
<accession>A0A5C6FDZ4</accession>
<evidence type="ECO:0000259" key="2">
    <source>
        <dbReference type="SMART" id="SM00701"/>
    </source>
</evidence>
<dbReference type="PANTHER" id="PTHR11022">
    <property type="entry name" value="PEPTIDOGLYCAN RECOGNITION PROTEIN"/>
    <property type="match status" value="1"/>
</dbReference>
<reference evidence="3 4" key="1">
    <citation type="submission" date="2019-02" db="EMBL/GenBank/DDBJ databases">
        <title>Deep-cultivation of Planctomycetes and their phenomic and genomic characterization uncovers novel biology.</title>
        <authorList>
            <person name="Wiegand S."/>
            <person name="Jogler M."/>
            <person name="Boedeker C."/>
            <person name="Pinto D."/>
            <person name="Vollmers J."/>
            <person name="Rivas-Marin E."/>
            <person name="Kohn T."/>
            <person name="Peeters S.H."/>
            <person name="Heuer A."/>
            <person name="Rast P."/>
            <person name="Oberbeckmann S."/>
            <person name="Bunk B."/>
            <person name="Jeske O."/>
            <person name="Meyerdierks A."/>
            <person name="Storesund J.E."/>
            <person name="Kallscheuer N."/>
            <person name="Luecker S."/>
            <person name="Lage O.M."/>
            <person name="Pohl T."/>
            <person name="Merkel B.J."/>
            <person name="Hornburger P."/>
            <person name="Mueller R.-W."/>
            <person name="Bruemmer F."/>
            <person name="Labrenz M."/>
            <person name="Spormann A.M."/>
            <person name="Op Den Camp H."/>
            <person name="Overmann J."/>
            <person name="Amann R."/>
            <person name="Jetten M.S.M."/>
            <person name="Mascher T."/>
            <person name="Medema M.H."/>
            <person name="Devos D.P."/>
            <person name="Kaster A.-K."/>
            <person name="Ovreas L."/>
            <person name="Rohde M."/>
            <person name="Galperin M.Y."/>
            <person name="Jogler C."/>
        </authorList>
    </citation>
    <scope>NUCLEOTIDE SEQUENCE [LARGE SCALE GENOMIC DNA]</scope>
    <source>
        <strain evidence="3 4">Poly51</strain>
    </source>
</reference>
<comment type="caution">
    <text evidence="3">The sequence shown here is derived from an EMBL/GenBank/DDBJ whole genome shotgun (WGS) entry which is preliminary data.</text>
</comment>
<evidence type="ECO:0000256" key="1">
    <source>
        <dbReference type="ARBA" id="ARBA00007553"/>
    </source>
</evidence>
<name>A0A5C6FDZ4_9BACT</name>
<dbReference type="GO" id="GO:0009253">
    <property type="term" value="P:peptidoglycan catabolic process"/>
    <property type="evidence" value="ECO:0007669"/>
    <property type="project" value="InterPro"/>
</dbReference>
<dbReference type="InterPro" id="IPR006619">
    <property type="entry name" value="PGRP_domain_met/bac"/>
</dbReference>
<feature type="domain" description="Peptidoglycan recognition protein family" evidence="2">
    <location>
        <begin position="18"/>
        <end position="140"/>
    </location>
</feature>
<dbReference type="Gene3D" id="3.40.80.10">
    <property type="entry name" value="Peptidoglycan recognition protein-like"/>
    <property type="match status" value="1"/>
</dbReference>
<dbReference type="SMART" id="SM00701">
    <property type="entry name" value="PGRP"/>
    <property type="match status" value="1"/>
</dbReference>
<evidence type="ECO:0000313" key="3">
    <source>
        <dbReference type="EMBL" id="TWU58972.1"/>
    </source>
</evidence>
<dbReference type="RefSeq" id="WP_146456238.1">
    <property type="nucleotide sequence ID" value="NZ_SJPW01000002.1"/>
</dbReference>
<dbReference type="EMBL" id="SJPW01000002">
    <property type="protein sequence ID" value="TWU58972.1"/>
    <property type="molecule type" value="Genomic_DNA"/>
</dbReference>
<sequence>MPDPPKPTSVRDQIIATHDITKRSVWGATGPWKPLVADWDFDSIVVHHSGNAGDKDPLAIQEKHKDKNFDDVGYHYMIHPNGTVYEGRDITFKGEHVGGTNTKKIGVLMMGDYDEQILDLDDDDLTQTHVNKLKSLCETLKGHFPIQKFGGHQEFMAAGATQCPGNLIMDKIPSLRTELGLQSP</sequence>
<dbReference type="InterPro" id="IPR015510">
    <property type="entry name" value="PGRP"/>
</dbReference>
<dbReference type="PANTHER" id="PTHR11022:SF41">
    <property type="entry name" value="PEPTIDOGLYCAN-RECOGNITION PROTEIN LC-RELATED"/>
    <property type="match status" value="1"/>
</dbReference>
<dbReference type="InterPro" id="IPR002502">
    <property type="entry name" value="Amidase_domain"/>
</dbReference>
<dbReference type="Pfam" id="PF01510">
    <property type="entry name" value="Amidase_2"/>
    <property type="match status" value="1"/>
</dbReference>
<organism evidence="3 4">
    <name type="scientific">Rubripirellula tenax</name>
    <dbReference type="NCBI Taxonomy" id="2528015"/>
    <lineage>
        <taxon>Bacteria</taxon>
        <taxon>Pseudomonadati</taxon>
        <taxon>Planctomycetota</taxon>
        <taxon>Planctomycetia</taxon>
        <taxon>Pirellulales</taxon>
        <taxon>Pirellulaceae</taxon>
        <taxon>Rubripirellula</taxon>
    </lineage>
</organism>
<keyword evidence="4" id="KW-1185">Reference proteome</keyword>
<comment type="similarity">
    <text evidence="1">Belongs to the N-acetylmuramoyl-L-alanine amidase 2 family.</text>
</comment>
<gene>
    <name evidence="3" type="ORF">Poly51_17530</name>
</gene>
<dbReference type="CDD" id="cd06583">
    <property type="entry name" value="PGRP"/>
    <property type="match status" value="1"/>
</dbReference>
<dbReference type="Proteomes" id="UP000318288">
    <property type="component" value="Unassembled WGS sequence"/>
</dbReference>
<dbReference type="OrthoDB" id="9811296at2"/>
<evidence type="ECO:0000313" key="4">
    <source>
        <dbReference type="Proteomes" id="UP000318288"/>
    </source>
</evidence>